<reference evidence="1 2" key="1">
    <citation type="journal article" date="2014" name="Nat. Commun.">
        <title>Multiple recent horizontal transfers of a large genomic region in cheese making fungi.</title>
        <authorList>
            <person name="Cheeseman K."/>
            <person name="Ropars J."/>
            <person name="Renault P."/>
            <person name="Dupont J."/>
            <person name="Gouzy J."/>
            <person name="Branca A."/>
            <person name="Abraham A.L."/>
            <person name="Ceppi M."/>
            <person name="Conseiller E."/>
            <person name="Debuchy R."/>
            <person name="Malagnac F."/>
            <person name="Goarin A."/>
            <person name="Silar P."/>
            <person name="Lacoste S."/>
            <person name="Sallet E."/>
            <person name="Bensimon A."/>
            <person name="Giraud T."/>
            <person name="Brygoo Y."/>
        </authorList>
    </citation>
    <scope>NUCLEOTIDE SEQUENCE [LARGE SCALE GENOMIC DNA]</scope>
    <source>
        <strain evidence="2">FM 013</strain>
    </source>
</reference>
<protein>
    <submittedName>
        <fullName evidence="1">Str. FM013</fullName>
    </submittedName>
</protein>
<organism evidence="1 2">
    <name type="scientific">Penicillium camemberti (strain FM 013)</name>
    <dbReference type="NCBI Taxonomy" id="1429867"/>
    <lineage>
        <taxon>Eukaryota</taxon>
        <taxon>Fungi</taxon>
        <taxon>Dikarya</taxon>
        <taxon>Ascomycota</taxon>
        <taxon>Pezizomycotina</taxon>
        <taxon>Eurotiomycetes</taxon>
        <taxon>Eurotiomycetidae</taxon>
        <taxon>Eurotiales</taxon>
        <taxon>Aspergillaceae</taxon>
        <taxon>Penicillium</taxon>
    </lineage>
</organism>
<accession>A0A0G4P5W8</accession>
<gene>
    <name evidence="1" type="ORF">PCAMFM013_S006g000232</name>
</gene>
<proteinExistence type="predicted"/>
<sequence length="39" mass="4340">MVIYRLASVSVLELSSNTFHLNSTDGRHIPTLLRGRPMG</sequence>
<name>A0A0G4P5W8_PENC3</name>
<keyword evidence="2" id="KW-1185">Reference proteome</keyword>
<dbReference type="Proteomes" id="UP000053732">
    <property type="component" value="Unassembled WGS sequence"/>
</dbReference>
<dbReference type="AlphaFoldDB" id="A0A0G4P5W8"/>
<dbReference type="EMBL" id="HG793139">
    <property type="protein sequence ID" value="CRL21692.1"/>
    <property type="molecule type" value="Genomic_DNA"/>
</dbReference>
<evidence type="ECO:0000313" key="2">
    <source>
        <dbReference type="Proteomes" id="UP000053732"/>
    </source>
</evidence>
<evidence type="ECO:0000313" key="1">
    <source>
        <dbReference type="EMBL" id="CRL21692.1"/>
    </source>
</evidence>